<feature type="transmembrane region" description="Helical" evidence="1">
    <location>
        <begin position="45"/>
        <end position="67"/>
    </location>
</feature>
<name>A0A974C3E8_XENLA</name>
<keyword evidence="1" id="KW-0472">Membrane</keyword>
<dbReference type="Proteomes" id="UP000694892">
    <property type="component" value="Chromosome 8S"/>
</dbReference>
<proteinExistence type="predicted"/>
<evidence type="ECO:0000313" key="2">
    <source>
        <dbReference type="EMBL" id="OCT65842.1"/>
    </source>
</evidence>
<dbReference type="EMBL" id="CM004481">
    <property type="protein sequence ID" value="OCT65842.1"/>
    <property type="molecule type" value="Genomic_DNA"/>
</dbReference>
<dbReference type="AlphaFoldDB" id="A0A974C3E8"/>
<reference evidence="3" key="1">
    <citation type="journal article" date="2016" name="Nature">
        <title>Genome evolution in the allotetraploid frog Xenopus laevis.</title>
        <authorList>
            <person name="Session A.M."/>
            <person name="Uno Y."/>
            <person name="Kwon T."/>
            <person name="Chapman J.A."/>
            <person name="Toyoda A."/>
            <person name="Takahashi S."/>
            <person name="Fukui A."/>
            <person name="Hikosaka A."/>
            <person name="Suzuki A."/>
            <person name="Kondo M."/>
            <person name="van Heeringen S.J."/>
            <person name="Quigley I."/>
            <person name="Heinz S."/>
            <person name="Ogino H."/>
            <person name="Ochi H."/>
            <person name="Hellsten U."/>
            <person name="Lyons J.B."/>
            <person name="Simakov O."/>
            <person name="Putnam N."/>
            <person name="Stites J."/>
            <person name="Kuroki Y."/>
            <person name="Tanaka T."/>
            <person name="Michiue T."/>
            <person name="Watanabe M."/>
            <person name="Bogdanovic O."/>
            <person name="Lister R."/>
            <person name="Georgiou G."/>
            <person name="Paranjpe S.S."/>
            <person name="van Kruijsbergen I."/>
            <person name="Shu S."/>
            <person name="Carlson J."/>
            <person name="Kinoshita T."/>
            <person name="Ohta Y."/>
            <person name="Mawaribuchi S."/>
            <person name="Jenkins J."/>
            <person name="Grimwood J."/>
            <person name="Schmutz J."/>
            <person name="Mitros T."/>
            <person name="Mozaffari S.V."/>
            <person name="Suzuki Y."/>
            <person name="Haramoto Y."/>
            <person name="Yamamoto T.S."/>
            <person name="Takagi C."/>
            <person name="Heald R."/>
            <person name="Miller K."/>
            <person name="Haudenschild C."/>
            <person name="Kitzman J."/>
            <person name="Nakayama T."/>
            <person name="Izutsu Y."/>
            <person name="Robert J."/>
            <person name="Fortriede J."/>
            <person name="Burns K."/>
            <person name="Lotay V."/>
            <person name="Karimi K."/>
            <person name="Yasuoka Y."/>
            <person name="Dichmann D.S."/>
            <person name="Flajnik M.F."/>
            <person name="Houston D.W."/>
            <person name="Shendure J."/>
            <person name="DuPasquier L."/>
            <person name="Vize P.D."/>
            <person name="Zorn A.M."/>
            <person name="Ito M."/>
            <person name="Marcotte E.M."/>
            <person name="Wallingford J.B."/>
            <person name="Ito Y."/>
            <person name="Asashima M."/>
            <person name="Ueno N."/>
            <person name="Matsuda Y."/>
            <person name="Veenstra G.J."/>
            <person name="Fujiyama A."/>
            <person name="Harland R.M."/>
            <person name="Taira M."/>
            <person name="Rokhsar D.S."/>
        </authorList>
    </citation>
    <scope>NUCLEOTIDE SEQUENCE [LARGE SCALE GENOMIC DNA]</scope>
    <source>
        <strain evidence="3">J</strain>
    </source>
</reference>
<keyword evidence="1" id="KW-1133">Transmembrane helix</keyword>
<keyword evidence="1" id="KW-0812">Transmembrane</keyword>
<protein>
    <submittedName>
        <fullName evidence="2">Uncharacterized protein</fullName>
    </submittedName>
</protein>
<gene>
    <name evidence="2" type="ORF">XELAEV_18042092mg</name>
</gene>
<evidence type="ECO:0000256" key="1">
    <source>
        <dbReference type="SAM" id="Phobius"/>
    </source>
</evidence>
<accession>A0A974C3E8</accession>
<evidence type="ECO:0000313" key="3">
    <source>
        <dbReference type="Proteomes" id="UP000694892"/>
    </source>
</evidence>
<sequence length="76" mass="8750">MHFNTLSCPCVFYGSQNCWNEDCNISCIKMMYVHYSIGTRLLHLLMWPAVGIAAISRVAVALWFSFVSRNICWLCL</sequence>
<organism evidence="2 3">
    <name type="scientific">Xenopus laevis</name>
    <name type="common">African clawed frog</name>
    <dbReference type="NCBI Taxonomy" id="8355"/>
    <lineage>
        <taxon>Eukaryota</taxon>
        <taxon>Metazoa</taxon>
        <taxon>Chordata</taxon>
        <taxon>Craniata</taxon>
        <taxon>Vertebrata</taxon>
        <taxon>Euteleostomi</taxon>
        <taxon>Amphibia</taxon>
        <taxon>Batrachia</taxon>
        <taxon>Anura</taxon>
        <taxon>Pipoidea</taxon>
        <taxon>Pipidae</taxon>
        <taxon>Xenopodinae</taxon>
        <taxon>Xenopus</taxon>
        <taxon>Xenopus</taxon>
    </lineage>
</organism>